<keyword evidence="2" id="KW-1185">Reference proteome</keyword>
<proteinExistence type="predicted"/>
<sequence length="84" mass="9574">MKFISLRVRNSLVMHGYTEDNTEITEVIEGEEFIEKLVAVERIQSISEKYLLVSSSHGRVLYWEYEGNLASVKQRLEAAGLVVA</sequence>
<comment type="caution">
    <text evidence="1">The sequence shown here is derived from an EMBL/GenBank/DDBJ whole genome shotgun (WGS) entry which is preliminary data.</text>
</comment>
<organism evidence="1 2">
    <name type="scientific">Pelomonas parva</name>
    <dbReference type="NCBI Taxonomy" id="3299032"/>
    <lineage>
        <taxon>Bacteria</taxon>
        <taxon>Pseudomonadati</taxon>
        <taxon>Pseudomonadota</taxon>
        <taxon>Betaproteobacteria</taxon>
        <taxon>Burkholderiales</taxon>
        <taxon>Sphaerotilaceae</taxon>
        <taxon>Roseateles</taxon>
    </lineage>
</organism>
<dbReference type="Proteomes" id="UP001606210">
    <property type="component" value="Unassembled WGS sequence"/>
</dbReference>
<evidence type="ECO:0008006" key="3">
    <source>
        <dbReference type="Google" id="ProtNLM"/>
    </source>
</evidence>
<name>A0ABW7F0M1_9BURK</name>
<gene>
    <name evidence="1" type="ORF">ACG00Y_09640</name>
</gene>
<dbReference type="RefSeq" id="WP_394478238.1">
    <property type="nucleotide sequence ID" value="NZ_JBIGHV010000003.1"/>
</dbReference>
<evidence type="ECO:0000313" key="1">
    <source>
        <dbReference type="EMBL" id="MFG6430174.1"/>
    </source>
</evidence>
<evidence type="ECO:0000313" key="2">
    <source>
        <dbReference type="Proteomes" id="UP001606210"/>
    </source>
</evidence>
<accession>A0ABW7F0M1</accession>
<reference evidence="1 2" key="1">
    <citation type="submission" date="2024-08" db="EMBL/GenBank/DDBJ databases">
        <authorList>
            <person name="Lu H."/>
        </authorList>
    </citation>
    <scope>NUCLEOTIDE SEQUENCE [LARGE SCALE GENOMIC DNA]</scope>
    <source>
        <strain evidence="1 2">LYH14W</strain>
    </source>
</reference>
<dbReference type="EMBL" id="JBIGHV010000003">
    <property type="protein sequence ID" value="MFG6430174.1"/>
    <property type="molecule type" value="Genomic_DNA"/>
</dbReference>
<protein>
    <recommendedName>
        <fullName evidence="3">DUF1150 family protein</fullName>
    </recommendedName>
</protein>